<dbReference type="EMBL" id="CP010427">
    <property type="protein sequence ID" value="AJC48397.1"/>
    <property type="molecule type" value="Genomic_DNA"/>
</dbReference>
<sequence>MEYKKTFLATLAAFGSISALSAADIQPWSASKVSSYTPGTLVTEGGNTYKCKVWPEGAWCTIAAYEPTGIYGADAWEKVNSTPTKQVTALVNITGDLPGTAVVEFVNSTGKTFVVSDSKVTLDYPEGSSETYTVELKGDEGSITPSTIQVNSQTTSIELSYKALPAPIYKDFNVSIGGDELPSDAVIKFTDSKGKSEIVSNGKVQLQVTEGKDTTYNITVSGQNIGSITPSSVKLNEKSANTIALTYKNSVSPSDCDPYDASKVPAYSDSTVYSGKDFAKYDGGIYEAQWWTQNEAPGTNDVWKYCGQAVEAKVSVNTTGLPQTVKTFEIVIGGESYTIDSTRQTPIVLGQGSFDVSVPKILSSDASEVYIANKVTPNPIVVDESTKEVSLNISFKTEAVEATTVSLNVTYATGTSPNSTTAKVTNSSGYEQTVQLVNGSNTINISSQGEFTITPNSYKEGGVTYVANTIKVKDGEVDGNNKIVYEQAPNVLVGYLPVWGGSTNPKISDAAKAGYNIVAVAFVDVKGESPVKFTGDGSFASYGTELKGEQLAKTINADITKAKEQDKLKYALISVGGENNTFDPGNADMAVVASNIISFLRDYGFDGVDFDLEQVPFTDNQLIELMQDLKKDMPSIIMSGAPQVNRVQDLKNPGNYSLQYVNTGTQQVYNKALEAGLFNYMFVQDYNTGGNFVNAKGDLYDPTSPSDTKDAAAAHSAGYYDVYDPEFISNSVAALKKITPENTKIVIGEPATPSAAGLAQIFHGPSADNAYEAMCEQFFSLNTDSSYGGAMTWQIVFDKENDYTFAKAVKASEENNCQNF</sequence>
<feature type="domain" description="GH18" evidence="7">
    <location>
        <begin position="490"/>
        <end position="816"/>
    </location>
</feature>
<dbReference type="GO" id="GO:0005576">
    <property type="term" value="C:extracellular region"/>
    <property type="evidence" value="ECO:0007669"/>
    <property type="project" value="InterPro"/>
</dbReference>
<dbReference type="GO" id="GO:0008843">
    <property type="term" value="F:endochitinase activity"/>
    <property type="evidence" value="ECO:0007669"/>
    <property type="project" value="UniProtKB-EC"/>
</dbReference>
<dbReference type="InterPro" id="IPR001579">
    <property type="entry name" value="Glyco_hydro_18_chit_AS"/>
</dbReference>
<dbReference type="GO" id="GO:0030246">
    <property type="term" value="F:carbohydrate binding"/>
    <property type="evidence" value="ECO:0007669"/>
    <property type="project" value="InterPro"/>
</dbReference>
<evidence type="ECO:0000256" key="2">
    <source>
        <dbReference type="ARBA" id="ARBA00022801"/>
    </source>
</evidence>
<keyword evidence="6" id="KW-0732">Signal</keyword>
<keyword evidence="3" id="KW-0119">Carbohydrate metabolism</keyword>
<keyword evidence="9" id="KW-1185">Reference proteome</keyword>
<dbReference type="InterPro" id="IPR001223">
    <property type="entry name" value="Glyco_hydro18_cat"/>
</dbReference>
<keyword evidence="4 5" id="KW-0326">Glycosidase</keyword>
<dbReference type="SMART" id="SM00495">
    <property type="entry name" value="ChtBD3"/>
    <property type="match status" value="2"/>
</dbReference>
<dbReference type="InterPro" id="IPR003610">
    <property type="entry name" value="CBM5/12"/>
</dbReference>
<dbReference type="RefSeq" id="WP_039123344.1">
    <property type="nucleotide sequence ID" value="NZ_CP010427.1"/>
</dbReference>
<dbReference type="PANTHER" id="PTHR45708:SF49">
    <property type="entry name" value="ENDOCHITINASE"/>
    <property type="match status" value="1"/>
</dbReference>
<dbReference type="EC" id="3.2.1.14" evidence="1"/>
<dbReference type="Proteomes" id="UP000031104">
    <property type="component" value="Chromosome"/>
</dbReference>
<dbReference type="InterPro" id="IPR017853">
    <property type="entry name" value="GH"/>
</dbReference>
<proteinExistence type="predicted"/>
<dbReference type="Pfam" id="PF00704">
    <property type="entry name" value="Glyco_hydro_18"/>
    <property type="match status" value="1"/>
</dbReference>
<protein>
    <recommendedName>
        <fullName evidence="1">chitinase</fullName>
        <ecNumber evidence="1">3.2.1.14</ecNumber>
    </recommendedName>
</protein>
<name>A0A0A8E463_9GAMM</name>
<dbReference type="GO" id="GO:0008061">
    <property type="term" value="F:chitin binding"/>
    <property type="evidence" value="ECO:0007669"/>
    <property type="project" value="InterPro"/>
</dbReference>
<reference evidence="8 9" key="1">
    <citation type="submission" date="2014-12" db="EMBL/GenBank/DDBJ databases">
        <title>Complete genome sequence of Francisella guanzhouensis strain 08HL01032 isolated from air-conditioning system in China.</title>
        <authorList>
            <person name="Svensson D."/>
            <person name="Ohrman C."/>
            <person name="Backman S."/>
            <person name="Karlsson E."/>
            <person name="Nilsson E."/>
            <person name="Bystrom M."/>
            <person name="Larkeryd A."/>
            <person name="Stenberg P."/>
            <person name="Scholtz H.C."/>
            <person name="Forsman M."/>
            <person name="Sjodin A."/>
        </authorList>
    </citation>
    <scope>NUCLEOTIDE SEQUENCE [LARGE SCALE GENOMIC DNA]</scope>
    <source>
        <strain evidence="8 9">08HL01032</strain>
    </source>
</reference>
<evidence type="ECO:0000256" key="5">
    <source>
        <dbReference type="RuleBase" id="RU000489"/>
    </source>
</evidence>
<dbReference type="OrthoDB" id="315328at2"/>
<dbReference type="SUPFAM" id="SSF51055">
    <property type="entry name" value="Carbohydrate binding domain"/>
    <property type="match status" value="1"/>
</dbReference>
<organism evidence="8 9">
    <name type="scientific">Allofrancisella guangzhouensis</name>
    <dbReference type="NCBI Taxonomy" id="594679"/>
    <lineage>
        <taxon>Bacteria</taxon>
        <taxon>Pseudomonadati</taxon>
        <taxon>Pseudomonadota</taxon>
        <taxon>Gammaproteobacteria</taxon>
        <taxon>Thiotrichales</taxon>
        <taxon>Francisellaceae</taxon>
        <taxon>Allofrancisella</taxon>
    </lineage>
</organism>
<dbReference type="HOGENOM" id="CLU_379370_0_0_6"/>
<gene>
    <name evidence="8" type="ORF">SD28_01345</name>
</gene>
<evidence type="ECO:0000259" key="7">
    <source>
        <dbReference type="PROSITE" id="PS51910"/>
    </source>
</evidence>
<dbReference type="KEGG" id="fgu:SD28_01345"/>
<evidence type="ECO:0000256" key="3">
    <source>
        <dbReference type="ARBA" id="ARBA00023277"/>
    </source>
</evidence>
<evidence type="ECO:0000313" key="9">
    <source>
        <dbReference type="Proteomes" id="UP000031104"/>
    </source>
</evidence>
<dbReference type="SMART" id="SM00636">
    <property type="entry name" value="Glyco_18"/>
    <property type="match status" value="1"/>
</dbReference>
<accession>A0A0A8E463</accession>
<dbReference type="PROSITE" id="PS51910">
    <property type="entry name" value="GH18_2"/>
    <property type="match status" value="1"/>
</dbReference>
<dbReference type="GO" id="GO:0005975">
    <property type="term" value="P:carbohydrate metabolic process"/>
    <property type="evidence" value="ECO:0007669"/>
    <property type="project" value="InterPro"/>
</dbReference>
<keyword evidence="2 5" id="KW-0378">Hydrolase</keyword>
<dbReference type="PROSITE" id="PS01095">
    <property type="entry name" value="GH18_1"/>
    <property type="match status" value="1"/>
</dbReference>
<evidence type="ECO:0000256" key="4">
    <source>
        <dbReference type="ARBA" id="ARBA00023295"/>
    </source>
</evidence>
<dbReference type="SUPFAM" id="SSF51445">
    <property type="entry name" value="(Trans)glycosidases"/>
    <property type="match status" value="1"/>
</dbReference>
<dbReference type="PANTHER" id="PTHR45708">
    <property type="entry name" value="ENDOCHITINASE"/>
    <property type="match status" value="1"/>
</dbReference>
<evidence type="ECO:0000256" key="1">
    <source>
        <dbReference type="ARBA" id="ARBA00012729"/>
    </source>
</evidence>
<dbReference type="InterPro" id="IPR036573">
    <property type="entry name" value="CBM_sf_5/12"/>
</dbReference>
<dbReference type="InterPro" id="IPR050542">
    <property type="entry name" value="Glycosyl_Hydrlase18_Chitinase"/>
</dbReference>
<dbReference type="Gene3D" id="3.20.20.80">
    <property type="entry name" value="Glycosidases"/>
    <property type="match status" value="1"/>
</dbReference>
<dbReference type="STRING" id="594679.SD28_01345"/>
<dbReference type="CDD" id="cd12215">
    <property type="entry name" value="ChiC_BD"/>
    <property type="match status" value="1"/>
</dbReference>
<dbReference type="InterPro" id="IPR011583">
    <property type="entry name" value="Chitinase_II/V-like_cat"/>
</dbReference>
<dbReference type="Gene3D" id="2.10.10.20">
    <property type="entry name" value="Carbohydrate-binding module superfamily 5/12"/>
    <property type="match status" value="1"/>
</dbReference>
<feature type="signal peptide" evidence="6">
    <location>
        <begin position="1"/>
        <end position="22"/>
    </location>
</feature>
<feature type="chain" id="PRO_5002050173" description="chitinase" evidence="6">
    <location>
        <begin position="23"/>
        <end position="820"/>
    </location>
</feature>
<evidence type="ECO:0000256" key="6">
    <source>
        <dbReference type="SAM" id="SignalP"/>
    </source>
</evidence>
<dbReference type="AlphaFoldDB" id="A0A0A8E463"/>
<evidence type="ECO:0000313" key="8">
    <source>
        <dbReference type="EMBL" id="AJC48397.1"/>
    </source>
</evidence>